<reference evidence="2" key="1">
    <citation type="submission" date="2023-06" db="EMBL/GenBank/DDBJ databases">
        <title>Genome-scale phylogeny and comparative genomics of the fungal order Sordariales.</title>
        <authorList>
            <consortium name="Lawrence Berkeley National Laboratory"/>
            <person name="Hensen N."/>
            <person name="Bonometti L."/>
            <person name="Westerberg I."/>
            <person name="Brannstrom I.O."/>
            <person name="Guillou S."/>
            <person name="Cros-Aarteil S."/>
            <person name="Calhoun S."/>
            <person name="Haridas S."/>
            <person name="Kuo A."/>
            <person name="Mondo S."/>
            <person name="Pangilinan J."/>
            <person name="Riley R."/>
            <person name="LaButti K."/>
            <person name="Andreopoulos B."/>
            <person name="Lipzen A."/>
            <person name="Chen C."/>
            <person name="Yanf M."/>
            <person name="Daum C."/>
            <person name="Ng V."/>
            <person name="Clum A."/>
            <person name="Steindorff A."/>
            <person name="Ohm R."/>
            <person name="Martin F."/>
            <person name="Silar P."/>
            <person name="Natvig D."/>
            <person name="Lalanne C."/>
            <person name="Gautier V."/>
            <person name="Ament-velasquez S.L."/>
            <person name="Kruys A."/>
            <person name="Hutchinson M.I."/>
            <person name="Powell A.J."/>
            <person name="Barry K."/>
            <person name="Miller A.N."/>
            <person name="Grigoriev I.V."/>
            <person name="Debuchy R."/>
            <person name="Gladieux P."/>
            <person name="Thoren M.H."/>
            <person name="Johannesson H."/>
        </authorList>
    </citation>
    <scope>NUCLEOTIDE SEQUENCE</scope>
    <source>
        <strain evidence="2">SMH3391-2</strain>
    </source>
</reference>
<comment type="caution">
    <text evidence="2">The sequence shown here is derived from an EMBL/GenBank/DDBJ whole genome shotgun (WGS) entry which is preliminary data.</text>
</comment>
<name>A0AA39XAI1_9PEZI</name>
<proteinExistence type="predicted"/>
<dbReference type="EMBL" id="JAULSR010000002">
    <property type="protein sequence ID" value="KAK0630348.1"/>
    <property type="molecule type" value="Genomic_DNA"/>
</dbReference>
<protein>
    <submittedName>
        <fullName evidence="2">Uncharacterized protein</fullName>
    </submittedName>
</protein>
<keyword evidence="3" id="KW-1185">Reference proteome</keyword>
<evidence type="ECO:0000313" key="3">
    <source>
        <dbReference type="Proteomes" id="UP001174934"/>
    </source>
</evidence>
<organism evidence="2 3">
    <name type="scientific">Bombardia bombarda</name>
    <dbReference type="NCBI Taxonomy" id="252184"/>
    <lineage>
        <taxon>Eukaryota</taxon>
        <taxon>Fungi</taxon>
        <taxon>Dikarya</taxon>
        <taxon>Ascomycota</taxon>
        <taxon>Pezizomycotina</taxon>
        <taxon>Sordariomycetes</taxon>
        <taxon>Sordariomycetidae</taxon>
        <taxon>Sordariales</taxon>
        <taxon>Lasiosphaeriaceae</taxon>
        <taxon>Bombardia</taxon>
    </lineage>
</organism>
<evidence type="ECO:0000256" key="1">
    <source>
        <dbReference type="SAM" id="MobiDB-lite"/>
    </source>
</evidence>
<accession>A0AA39XAI1</accession>
<feature type="region of interest" description="Disordered" evidence="1">
    <location>
        <begin position="133"/>
        <end position="203"/>
    </location>
</feature>
<dbReference type="Proteomes" id="UP001174934">
    <property type="component" value="Unassembled WGS sequence"/>
</dbReference>
<sequence length="203" mass="23001">MRRLTRLSSCVTLPRPVGALRAMTNSASQTPFRPTTVDILHIWEDPSKHQPFSILPNEQSSGYAPDRRAREQVDPKWSDWHIPDVSIKERADRRRLFFSRTLTRFQSLHVRGANGDICHGPFGGGWQAITIGGEVKGNPTESEEDVAADRTEFDPLPPEKHKTIRMPAGEAAPKPTDSEERVKADREREDPLRKRRGDRDSMA</sequence>
<feature type="compositionally biased region" description="Basic and acidic residues" evidence="1">
    <location>
        <begin position="176"/>
        <end position="203"/>
    </location>
</feature>
<feature type="compositionally biased region" description="Basic and acidic residues" evidence="1">
    <location>
        <begin position="147"/>
        <end position="161"/>
    </location>
</feature>
<dbReference type="AlphaFoldDB" id="A0AA39XAI1"/>
<gene>
    <name evidence="2" type="ORF">B0T17DRAFT_506821</name>
</gene>
<evidence type="ECO:0000313" key="2">
    <source>
        <dbReference type="EMBL" id="KAK0630348.1"/>
    </source>
</evidence>